<dbReference type="GO" id="GO:0016757">
    <property type="term" value="F:glycosyltransferase activity"/>
    <property type="evidence" value="ECO:0007669"/>
    <property type="project" value="InterPro"/>
</dbReference>
<accession>A0AAW3X5J9</accession>
<dbReference type="PANTHER" id="PTHR46401">
    <property type="entry name" value="GLYCOSYLTRANSFERASE WBBK-RELATED"/>
    <property type="match status" value="1"/>
</dbReference>
<dbReference type="PANTHER" id="PTHR46401:SF2">
    <property type="entry name" value="GLYCOSYLTRANSFERASE WBBK-RELATED"/>
    <property type="match status" value="1"/>
</dbReference>
<name>A0AAW3X5J9_9CLOT</name>
<dbReference type="RefSeq" id="WP_118683933.1">
    <property type="nucleotide sequence ID" value="NZ_JACOOW010000012.1"/>
</dbReference>
<evidence type="ECO:0000256" key="1">
    <source>
        <dbReference type="ARBA" id="ARBA00022679"/>
    </source>
</evidence>
<protein>
    <submittedName>
        <fullName evidence="4">Glycosyltransferase family 4 protein</fullName>
    </submittedName>
</protein>
<dbReference type="AlphaFoldDB" id="A0AAW3X5J9"/>
<dbReference type="InterPro" id="IPR001296">
    <property type="entry name" value="Glyco_trans_1"/>
</dbReference>
<keyword evidence="1" id="KW-0808">Transferase</keyword>
<dbReference type="CDD" id="cd03801">
    <property type="entry name" value="GT4_PimA-like"/>
    <property type="match status" value="1"/>
</dbReference>
<evidence type="ECO:0000259" key="2">
    <source>
        <dbReference type="Pfam" id="PF00534"/>
    </source>
</evidence>
<gene>
    <name evidence="4" type="ORF">H8S19_09205</name>
</gene>
<dbReference type="Pfam" id="PF13439">
    <property type="entry name" value="Glyco_transf_4"/>
    <property type="match status" value="1"/>
</dbReference>
<evidence type="ECO:0000313" key="4">
    <source>
        <dbReference type="EMBL" id="MBC5657231.1"/>
    </source>
</evidence>
<dbReference type="EMBL" id="JACOOW010000012">
    <property type="protein sequence ID" value="MBC5657231.1"/>
    <property type="molecule type" value="Genomic_DNA"/>
</dbReference>
<reference evidence="4 5" key="1">
    <citation type="submission" date="2020-08" db="EMBL/GenBank/DDBJ databases">
        <title>Genome public.</title>
        <authorList>
            <person name="Liu C."/>
            <person name="Sun Q."/>
        </authorList>
    </citation>
    <scope>NUCLEOTIDE SEQUENCE [LARGE SCALE GENOMIC DNA]</scope>
    <source>
        <strain evidence="4 5">BX14</strain>
    </source>
</reference>
<keyword evidence="5" id="KW-1185">Reference proteome</keyword>
<dbReference type="Pfam" id="PF00534">
    <property type="entry name" value="Glycos_transf_1"/>
    <property type="match status" value="1"/>
</dbReference>
<feature type="domain" description="Glycosyltransferase subfamily 4-like N-terminal" evidence="3">
    <location>
        <begin position="16"/>
        <end position="179"/>
    </location>
</feature>
<sequence length="392" mass="43911">MKIAIIGHKRIPSNEGGIEKGVEQHAVRMVQRGNDVTVYNRGGHNVFGKEFDGKKLKKYKGINIVTVPTVKGAACVPIYSFLATIHAAFSRYDCVSFRASGSCAMIPLAKLFGLRVVASLHGIDSQRDKWGGFASKYLEFGERMAATKADVCLVLSKNMKEYIDTKYGVNSILFANGIDKPKSHAPEIIKEKYGLEKNEYILSLGRIVPEKGLQYLIKAFRECSSDRKLVIAGGSESNKDYYNQLLALAEGDERIIFTGYVYGQEVQELYSNAYIFALPSNLEGMANALLEAMSYGNCCLISDIPENTEVVHDKALSFEKGNETDLQKKLQMLLDDENLVRKYKKEAAPYILDRYNWDIVVDQMLRVYAGDVVDYNTVLQERESRNGVIQSK</sequence>
<dbReference type="InterPro" id="IPR028098">
    <property type="entry name" value="Glyco_trans_4-like_N"/>
</dbReference>
<evidence type="ECO:0000259" key="3">
    <source>
        <dbReference type="Pfam" id="PF13439"/>
    </source>
</evidence>
<proteinExistence type="predicted"/>
<dbReference type="Gene3D" id="3.40.50.2000">
    <property type="entry name" value="Glycogen Phosphorylase B"/>
    <property type="match status" value="2"/>
</dbReference>
<comment type="caution">
    <text evidence="4">The sequence shown here is derived from an EMBL/GenBank/DDBJ whole genome shotgun (WGS) entry which is preliminary data.</text>
</comment>
<evidence type="ECO:0000313" key="5">
    <source>
        <dbReference type="Proteomes" id="UP000653904"/>
    </source>
</evidence>
<dbReference type="Proteomes" id="UP000653904">
    <property type="component" value="Unassembled WGS sequence"/>
</dbReference>
<dbReference type="SUPFAM" id="SSF53756">
    <property type="entry name" value="UDP-Glycosyltransferase/glycogen phosphorylase"/>
    <property type="match status" value="1"/>
</dbReference>
<organism evidence="4 5">
    <name type="scientific">Clostridium segne</name>
    <dbReference type="NCBI Taxonomy" id="2763038"/>
    <lineage>
        <taxon>Bacteria</taxon>
        <taxon>Bacillati</taxon>
        <taxon>Bacillota</taxon>
        <taxon>Clostridia</taxon>
        <taxon>Eubacteriales</taxon>
        <taxon>Clostridiaceae</taxon>
        <taxon>Clostridium</taxon>
    </lineage>
</organism>
<feature type="domain" description="Glycosyl transferase family 1" evidence="2">
    <location>
        <begin position="188"/>
        <end position="347"/>
    </location>
</feature>